<comment type="caution">
    <text evidence="7">The sequence shown here is derived from an EMBL/GenBank/DDBJ whole genome shotgun (WGS) entry which is preliminary data.</text>
</comment>
<dbReference type="GO" id="GO:0003677">
    <property type="term" value="F:DNA binding"/>
    <property type="evidence" value="ECO:0007669"/>
    <property type="project" value="UniProtKB-KW"/>
</dbReference>
<evidence type="ECO:0000256" key="1">
    <source>
        <dbReference type="ARBA" id="ARBA00022491"/>
    </source>
</evidence>
<name>A0A117MRA7_9ACTN</name>
<evidence type="ECO:0000256" key="5">
    <source>
        <dbReference type="ARBA" id="ARBA00023163"/>
    </source>
</evidence>
<evidence type="ECO:0000313" key="8">
    <source>
        <dbReference type="Proteomes" id="UP000053244"/>
    </source>
</evidence>
<protein>
    <recommendedName>
        <fullName evidence="9">DUF1778 domain-containing protein</fullName>
    </recommendedName>
</protein>
<gene>
    <name evidence="7" type="ORF">ADL15_21885</name>
</gene>
<proteinExistence type="inferred from homology"/>
<keyword evidence="2" id="KW-1277">Toxin-antitoxin system</keyword>
<evidence type="ECO:0000313" key="7">
    <source>
        <dbReference type="EMBL" id="KUL31524.1"/>
    </source>
</evidence>
<accession>A0A117MRA7</accession>
<dbReference type="InterPro" id="IPR010985">
    <property type="entry name" value="Ribbon_hlx_hlx"/>
</dbReference>
<dbReference type="Pfam" id="PF08681">
    <property type="entry name" value="TacA1"/>
    <property type="match status" value="1"/>
</dbReference>
<keyword evidence="4" id="KW-0238">DNA-binding</keyword>
<dbReference type="Proteomes" id="UP000053244">
    <property type="component" value="Unassembled WGS sequence"/>
</dbReference>
<dbReference type="EMBL" id="LLZH01000211">
    <property type="protein sequence ID" value="KUL31524.1"/>
    <property type="molecule type" value="Genomic_DNA"/>
</dbReference>
<comment type="similarity">
    <text evidence="6">Belongs to the TacA antitoxin family.</text>
</comment>
<evidence type="ECO:0000256" key="2">
    <source>
        <dbReference type="ARBA" id="ARBA00022649"/>
    </source>
</evidence>
<dbReference type="InterPro" id="IPR014795">
    <property type="entry name" value="TacA_1-like"/>
</dbReference>
<dbReference type="RefSeq" id="WP_067694205.1">
    <property type="nucleotide sequence ID" value="NZ_LLZH01000211.1"/>
</dbReference>
<dbReference type="GO" id="GO:0006355">
    <property type="term" value="P:regulation of DNA-templated transcription"/>
    <property type="evidence" value="ECO:0007669"/>
    <property type="project" value="InterPro"/>
</dbReference>
<reference evidence="7 8" key="1">
    <citation type="submission" date="2015-10" db="EMBL/GenBank/DDBJ databases">
        <authorList>
            <person name="Gilbert D.G."/>
        </authorList>
    </citation>
    <scope>NUCLEOTIDE SEQUENCE [LARGE SCALE GENOMIC DNA]</scope>
    <source>
        <strain evidence="7 8">NRRL B-16712</strain>
    </source>
</reference>
<dbReference type="AlphaFoldDB" id="A0A117MRA7"/>
<keyword evidence="1" id="KW-0678">Repressor</keyword>
<dbReference type="PANTHER" id="PTHR35401">
    <property type="entry name" value="COPG FAMILY HELIX-TURN-HELIX PROTEIN-RELATED-RELATED"/>
    <property type="match status" value="1"/>
</dbReference>
<evidence type="ECO:0000256" key="6">
    <source>
        <dbReference type="ARBA" id="ARBA00049988"/>
    </source>
</evidence>
<organism evidence="7 8">
    <name type="scientific">Actinoplanes awajinensis subsp. mycoplanecinus</name>
    <dbReference type="NCBI Taxonomy" id="135947"/>
    <lineage>
        <taxon>Bacteria</taxon>
        <taxon>Bacillati</taxon>
        <taxon>Actinomycetota</taxon>
        <taxon>Actinomycetes</taxon>
        <taxon>Micromonosporales</taxon>
        <taxon>Micromonosporaceae</taxon>
        <taxon>Actinoplanes</taxon>
    </lineage>
</organism>
<evidence type="ECO:0008006" key="9">
    <source>
        <dbReference type="Google" id="ProtNLM"/>
    </source>
</evidence>
<keyword evidence="3" id="KW-0805">Transcription regulation</keyword>
<dbReference type="SUPFAM" id="SSF47598">
    <property type="entry name" value="Ribbon-helix-helix"/>
    <property type="match status" value="1"/>
</dbReference>
<dbReference type="PANTHER" id="PTHR35401:SF1">
    <property type="entry name" value="CYTOPLASMIC PROTEIN"/>
    <property type="match status" value="1"/>
</dbReference>
<evidence type="ECO:0000256" key="3">
    <source>
        <dbReference type="ARBA" id="ARBA00023015"/>
    </source>
</evidence>
<dbReference type="Gene3D" id="1.20.5.780">
    <property type="entry name" value="Single helix bin"/>
    <property type="match status" value="1"/>
</dbReference>
<keyword evidence="8" id="KW-1185">Reference proteome</keyword>
<sequence length="89" mass="9742">MATKTERIEMRTDSGSASKIAQAAEIERKSVSAFVLDSATMAADRVLARSDHTAMPTAQFDDMLASLDEPADAPALSRLARRERRFTRA</sequence>
<evidence type="ECO:0000256" key="4">
    <source>
        <dbReference type="ARBA" id="ARBA00023125"/>
    </source>
</evidence>
<keyword evidence="5" id="KW-0804">Transcription</keyword>